<name>A0A016QUT5_9DEIO</name>
<gene>
    <name evidence="2" type="ORF">DEIPH_ctg002orf0079</name>
</gene>
<organism evidence="2 3">
    <name type="scientific">Deinococcus phoenicis</name>
    <dbReference type="NCBI Taxonomy" id="1476583"/>
    <lineage>
        <taxon>Bacteria</taxon>
        <taxon>Thermotogati</taxon>
        <taxon>Deinococcota</taxon>
        <taxon>Deinococci</taxon>
        <taxon>Deinococcales</taxon>
        <taxon>Deinococcaceae</taxon>
        <taxon>Deinococcus</taxon>
    </lineage>
</organism>
<sequence>MSEGNPGTGPQDNVPQEQVQTNANWDTGGEKTPSQGKQDRYWDQTSDSNRDAGAGTAVTADDQPGDQSVTGAQDRNPSTYGGMGEGLPASGATTSPDKTVDGEQGS</sequence>
<dbReference type="AlphaFoldDB" id="A0A016QUT5"/>
<feature type="region of interest" description="Disordered" evidence="1">
    <location>
        <begin position="1"/>
        <end position="106"/>
    </location>
</feature>
<dbReference type="EMBL" id="JHAC01000002">
    <property type="protein sequence ID" value="EYB69751.1"/>
    <property type="molecule type" value="Genomic_DNA"/>
</dbReference>
<proteinExistence type="predicted"/>
<feature type="compositionally biased region" description="Polar residues" evidence="1">
    <location>
        <begin position="8"/>
        <end position="25"/>
    </location>
</feature>
<comment type="caution">
    <text evidence="2">The sequence shown here is derived from an EMBL/GenBank/DDBJ whole genome shotgun (WGS) entry which is preliminary data.</text>
</comment>
<accession>A0A016QUT5</accession>
<dbReference type="RefSeq" id="WP_034352159.1">
    <property type="nucleotide sequence ID" value="NZ_JHAC01000002.1"/>
</dbReference>
<dbReference type="STRING" id="1476583.DEIPH_ctg002orf0079"/>
<dbReference type="Proteomes" id="UP000020492">
    <property type="component" value="Unassembled WGS sequence"/>
</dbReference>
<feature type="compositionally biased region" description="Polar residues" evidence="1">
    <location>
        <begin position="65"/>
        <end position="79"/>
    </location>
</feature>
<keyword evidence="3" id="KW-1185">Reference proteome</keyword>
<protein>
    <submittedName>
        <fullName evidence="2">Uncharacterized protein</fullName>
    </submittedName>
</protein>
<evidence type="ECO:0000313" key="3">
    <source>
        <dbReference type="Proteomes" id="UP000020492"/>
    </source>
</evidence>
<dbReference type="OrthoDB" id="71213at2"/>
<dbReference type="PATRIC" id="fig|1476583.3.peg.113"/>
<feature type="compositionally biased region" description="Low complexity" evidence="1">
    <location>
        <begin position="51"/>
        <end position="62"/>
    </location>
</feature>
<evidence type="ECO:0000313" key="2">
    <source>
        <dbReference type="EMBL" id="EYB69751.1"/>
    </source>
</evidence>
<evidence type="ECO:0000256" key="1">
    <source>
        <dbReference type="SAM" id="MobiDB-lite"/>
    </source>
</evidence>
<reference evidence="2 3" key="1">
    <citation type="submission" date="2014-03" db="EMBL/GenBank/DDBJ databases">
        <title>Draft genome sequence of Deinococcus phoenicis 1P10ME.</title>
        <authorList>
            <person name="Stepanov V.G."/>
            <person name="Vaishampayan P."/>
            <person name="Venkateswaran K."/>
            <person name="Fox G.E."/>
        </authorList>
    </citation>
    <scope>NUCLEOTIDE SEQUENCE [LARGE SCALE GENOMIC DNA]</scope>
    <source>
        <strain evidence="2 3">1P10ME</strain>
    </source>
</reference>